<evidence type="ECO:0000313" key="2">
    <source>
        <dbReference type="Proteomes" id="UP000306477"/>
    </source>
</evidence>
<dbReference type="AlphaFoldDB" id="A0A4V3V7D0"/>
<gene>
    <name evidence="1" type="ORF">E1I69_19030</name>
</gene>
<dbReference type="OrthoDB" id="2654667at2"/>
<dbReference type="Pfam" id="PF13798">
    <property type="entry name" value="PCYCGC"/>
    <property type="match status" value="1"/>
</dbReference>
<dbReference type="InterPro" id="IPR025673">
    <property type="entry name" value="PCYCGC"/>
</dbReference>
<name>A0A4V3V7D0_9BACI</name>
<proteinExistence type="predicted"/>
<dbReference type="Proteomes" id="UP000306477">
    <property type="component" value="Unassembled WGS sequence"/>
</dbReference>
<protein>
    <recommendedName>
        <fullName evidence="3">Lipoprotein</fullName>
    </recommendedName>
</protein>
<dbReference type="PROSITE" id="PS51257">
    <property type="entry name" value="PROKAR_LIPOPROTEIN"/>
    <property type="match status" value="1"/>
</dbReference>
<sequence>MKKMIVFLLLVLVFGLFGCSQNEEGHEASDEEHVMGDIREETASIDVMPSFLDGKSEEMVTIYKAAAMHQDLLESMPCYCGCADSVGHRDNYDCFVHDNKGDAVVWDDHGTKCMVCLEIAATAVLEYSNGKSPSEIRAMIDETYKVGYSNPTPTPMPEI</sequence>
<dbReference type="STRING" id="1033734.GCA_000285535_03996"/>
<organism evidence="1 2">
    <name type="scientific">Bacillus timonensis</name>
    <dbReference type="NCBI Taxonomy" id="1033734"/>
    <lineage>
        <taxon>Bacteria</taxon>
        <taxon>Bacillati</taxon>
        <taxon>Bacillota</taxon>
        <taxon>Bacilli</taxon>
        <taxon>Bacillales</taxon>
        <taxon>Bacillaceae</taxon>
        <taxon>Bacillus</taxon>
    </lineage>
</organism>
<accession>A0A4V3V7D0</accession>
<comment type="caution">
    <text evidence="1">The sequence shown here is derived from an EMBL/GenBank/DDBJ whole genome shotgun (WGS) entry which is preliminary data.</text>
</comment>
<evidence type="ECO:0000313" key="1">
    <source>
        <dbReference type="EMBL" id="THE10383.1"/>
    </source>
</evidence>
<reference evidence="1 2" key="1">
    <citation type="journal article" date="2019" name="Indoor Air">
        <title>Impacts of indoor surface finishes on bacterial viability.</title>
        <authorList>
            <person name="Hu J."/>
            <person name="Maamar S.B."/>
            <person name="Glawe A.J."/>
            <person name="Gottel N."/>
            <person name="Gilbert J.A."/>
            <person name="Hartmann E.M."/>
        </authorList>
    </citation>
    <scope>NUCLEOTIDE SEQUENCE [LARGE SCALE GENOMIC DNA]</scope>
    <source>
        <strain evidence="1 2">AF060A6</strain>
    </source>
</reference>
<dbReference type="EMBL" id="SLUB01000048">
    <property type="protein sequence ID" value="THE10383.1"/>
    <property type="molecule type" value="Genomic_DNA"/>
</dbReference>
<evidence type="ECO:0008006" key="3">
    <source>
        <dbReference type="Google" id="ProtNLM"/>
    </source>
</evidence>
<dbReference type="RefSeq" id="WP_136381150.1">
    <property type="nucleotide sequence ID" value="NZ_SLUB01000048.1"/>
</dbReference>
<keyword evidence="2" id="KW-1185">Reference proteome</keyword>